<keyword evidence="2" id="KW-1185">Reference proteome</keyword>
<proteinExistence type="predicted"/>
<accession>A0A3M7RK28</accession>
<sequence length="133" mass="15685">MSKILPLIFNCRSQLDKKFTLISSILIKNKNQKEKSLGKNYGRLNYKSRNKLKNNFLFFIHYGSQQSERLITLNNLQKLFQKNGDISRKHLINFTLNFSFIMGIGKIKTEDYFCELPQKNEAKKFIISRSSQK</sequence>
<evidence type="ECO:0000313" key="1">
    <source>
        <dbReference type="EMBL" id="RNA23916.1"/>
    </source>
</evidence>
<comment type="caution">
    <text evidence="1">The sequence shown here is derived from an EMBL/GenBank/DDBJ whole genome shotgun (WGS) entry which is preliminary data.</text>
</comment>
<organism evidence="1 2">
    <name type="scientific">Brachionus plicatilis</name>
    <name type="common">Marine rotifer</name>
    <name type="synonym">Brachionus muelleri</name>
    <dbReference type="NCBI Taxonomy" id="10195"/>
    <lineage>
        <taxon>Eukaryota</taxon>
        <taxon>Metazoa</taxon>
        <taxon>Spiralia</taxon>
        <taxon>Gnathifera</taxon>
        <taxon>Rotifera</taxon>
        <taxon>Eurotatoria</taxon>
        <taxon>Monogononta</taxon>
        <taxon>Pseudotrocha</taxon>
        <taxon>Ploima</taxon>
        <taxon>Brachionidae</taxon>
        <taxon>Brachionus</taxon>
    </lineage>
</organism>
<reference evidence="1 2" key="1">
    <citation type="journal article" date="2018" name="Sci. Rep.">
        <title>Genomic signatures of local adaptation to the degree of environmental predictability in rotifers.</title>
        <authorList>
            <person name="Franch-Gras L."/>
            <person name="Hahn C."/>
            <person name="Garcia-Roger E.M."/>
            <person name="Carmona M.J."/>
            <person name="Serra M."/>
            <person name="Gomez A."/>
        </authorList>
    </citation>
    <scope>NUCLEOTIDE SEQUENCE [LARGE SCALE GENOMIC DNA]</scope>
    <source>
        <strain evidence="1">HYR1</strain>
    </source>
</reference>
<name>A0A3M7RK28_BRAPC</name>
<dbReference type="AlphaFoldDB" id="A0A3M7RK28"/>
<evidence type="ECO:0000313" key="2">
    <source>
        <dbReference type="Proteomes" id="UP000276133"/>
    </source>
</evidence>
<dbReference type="EMBL" id="REGN01003196">
    <property type="protein sequence ID" value="RNA23916.1"/>
    <property type="molecule type" value="Genomic_DNA"/>
</dbReference>
<protein>
    <submittedName>
        <fullName evidence="1">Uncharacterized protein</fullName>
    </submittedName>
</protein>
<gene>
    <name evidence="1" type="ORF">BpHYR1_037646</name>
</gene>
<dbReference type="Proteomes" id="UP000276133">
    <property type="component" value="Unassembled WGS sequence"/>
</dbReference>